<protein>
    <submittedName>
        <fullName evidence="9">HlyD family efflux transporter periplasmic adaptor subunit</fullName>
    </submittedName>
</protein>
<dbReference type="Proteomes" id="UP001293718">
    <property type="component" value="Unassembled WGS sequence"/>
</dbReference>
<keyword evidence="6 7" id="KW-0472">Membrane</keyword>
<feature type="domain" description="Peptidase M50" evidence="8">
    <location>
        <begin position="184"/>
        <end position="265"/>
    </location>
</feature>
<accession>A0ABU5IIP5</accession>
<comment type="cofactor">
    <cofactor evidence="1">
        <name>Zn(2+)</name>
        <dbReference type="ChEBI" id="CHEBI:29105"/>
    </cofactor>
</comment>
<feature type="transmembrane region" description="Helical" evidence="7">
    <location>
        <begin position="373"/>
        <end position="392"/>
    </location>
</feature>
<evidence type="ECO:0000256" key="2">
    <source>
        <dbReference type="ARBA" id="ARBA00004127"/>
    </source>
</evidence>
<comment type="caution">
    <text evidence="9">The sequence shown here is derived from an EMBL/GenBank/DDBJ whole genome shotgun (WGS) entry which is preliminary data.</text>
</comment>
<sequence length="698" mass="78256">MLPALREELNLLPGPTLADGQPSHTLHDPVRNLFFQLDWATFQVLSRWHLGDAGAIVAAVRGETTLALEPPDLEAVYRFLHDNQLLQVKPGSAPELARRLQARQGSLGHKLLHGYLFFRIPLVRPDRWLSRLAPHLGFFCSARFLWLTLAALALGLMEVYREGERFASTLVDKLGWQGMVAYGVTLTVVKVLHELGHAVTAKRLGCRVPTMGVAFLVMWPVAYTDTNEVWRLTRRSQRLQVAGAGVLTELAIAVWATLAWGLLPEGTARDMAFLLATTTWVSTLAINASPFMRFDGYFLLADWLEMPNLHQRAFALARWDLRERLFKLGEPLPEHFTRRRHVGLIAFAYATWIYRLTVFLGIAALVYAFFIKAVGILLFIVEIGWFVLMPFFSEFKAWRERWPQLRRSRRAWFSMGLAGVLLGLLAVPLPTRISAAALLRPLEQTILYAPAHAQVAELPVAEGTRVAAGTVLMRLDSEDLDGRRKATLAKLEKLRWQVTAGTFDAEQRVQWQVLQEQLATAEAEWQSIEADAARYAPVAPFDGVLRDLDPELRPGDWLMQREPLARLVSDKGQTVVAYLDGEDVARIAPGHQARFYADGLEGPFVPLQVERVEADAARTLPEPELAATLGGSVLVREKHGQLYPEHGIYRVTFKLAGEAGALAAQSWRGKVVIHGDWASPGWRYLRSAVAVFWREAGF</sequence>
<feature type="transmembrane region" description="Helical" evidence="7">
    <location>
        <begin position="242"/>
        <end position="263"/>
    </location>
</feature>
<dbReference type="EMBL" id="JAXOJX010000034">
    <property type="protein sequence ID" value="MDZ5458739.1"/>
    <property type="molecule type" value="Genomic_DNA"/>
</dbReference>
<evidence type="ECO:0000256" key="7">
    <source>
        <dbReference type="SAM" id="Phobius"/>
    </source>
</evidence>
<feature type="transmembrane region" description="Helical" evidence="7">
    <location>
        <begin position="132"/>
        <end position="154"/>
    </location>
</feature>
<comment type="subcellular location">
    <subcellularLocation>
        <location evidence="2">Endomembrane system</location>
        <topology evidence="2">Multi-pass membrane protein</topology>
    </subcellularLocation>
</comment>
<dbReference type="InterPro" id="IPR008915">
    <property type="entry name" value="Peptidase_M50"/>
</dbReference>
<evidence type="ECO:0000256" key="5">
    <source>
        <dbReference type="ARBA" id="ARBA00022989"/>
    </source>
</evidence>
<comment type="similarity">
    <text evidence="3">Belongs to the peptidase M50B family.</text>
</comment>
<dbReference type="InterPro" id="IPR001193">
    <property type="entry name" value="MBTPS2"/>
</dbReference>
<feature type="transmembrane region" description="Helical" evidence="7">
    <location>
        <begin position="342"/>
        <end position="367"/>
    </location>
</feature>
<evidence type="ECO:0000256" key="3">
    <source>
        <dbReference type="ARBA" id="ARBA00007931"/>
    </source>
</evidence>
<dbReference type="PANTHER" id="PTHR13325">
    <property type="entry name" value="PROTEASE M50 MEMBRANE-BOUND TRANSCRIPTION FACTOR SITE 2 PROTEASE"/>
    <property type="match status" value="1"/>
</dbReference>
<organism evidence="9 10">
    <name type="scientific">Azohydromonas lata</name>
    <dbReference type="NCBI Taxonomy" id="45677"/>
    <lineage>
        <taxon>Bacteria</taxon>
        <taxon>Pseudomonadati</taxon>
        <taxon>Pseudomonadota</taxon>
        <taxon>Betaproteobacteria</taxon>
        <taxon>Burkholderiales</taxon>
        <taxon>Sphaerotilaceae</taxon>
        <taxon>Azohydromonas</taxon>
    </lineage>
</organism>
<reference evidence="9 10" key="1">
    <citation type="submission" date="2023-11" db="EMBL/GenBank/DDBJ databases">
        <title>Draft genome of Azohydromonas lata strain H1 (DSM1123), a polyhydroxyalkanoate producer.</title>
        <authorList>
            <person name="Traversa D."/>
            <person name="D'Addabbo P."/>
            <person name="Pazzani C."/>
            <person name="Manzari C."/>
            <person name="Chiara M."/>
            <person name="Scrascia M."/>
        </authorList>
    </citation>
    <scope>NUCLEOTIDE SEQUENCE [LARGE SCALE GENOMIC DNA]</scope>
    <source>
        <strain evidence="9 10">H1</strain>
    </source>
</reference>
<keyword evidence="4 7" id="KW-0812">Transmembrane</keyword>
<dbReference type="PANTHER" id="PTHR13325:SF3">
    <property type="entry name" value="MEMBRANE-BOUND TRANSCRIPTION FACTOR SITE-2 PROTEASE"/>
    <property type="match status" value="1"/>
</dbReference>
<keyword evidence="10" id="KW-1185">Reference proteome</keyword>
<feature type="transmembrane region" description="Helical" evidence="7">
    <location>
        <begin position="412"/>
        <end position="431"/>
    </location>
</feature>
<keyword evidence="5 7" id="KW-1133">Transmembrane helix</keyword>
<evidence type="ECO:0000313" key="10">
    <source>
        <dbReference type="Proteomes" id="UP001293718"/>
    </source>
</evidence>
<evidence type="ECO:0000256" key="4">
    <source>
        <dbReference type="ARBA" id="ARBA00022692"/>
    </source>
</evidence>
<evidence type="ECO:0000313" key="9">
    <source>
        <dbReference type="EMBL" id="MDZ5458739.1"/>
    </source>
</evidence>
<name>A0ABU5IIP5_9BURK</name>
<dbReference type="RefSeq" id="WP_322466742.1">
    <property type="nucleotide sequence ID" value="NZ_JAXOJX010000034.1"/>
</dbReference>
<dbReference type="Pfam" id="PF02163">
    <property type="entry name" value="Peptidase_M50"/>
    <property type="match status" value="1"/>
</dbReference>
<evidence type="ECO:0000256" key="1">
    <source>
        <dbReference type="ARBA" id="ARBA00001947"/>
    </source>
</evidence>
<evidence type="ECO:0000256" key="6">
    <source>
        <dbReference type="ARBA" id="ARBA00023136"/>
    </source>
</evidence>
<gene>
    <name evidence="9" type="ORF">SM757_19345</name>
</gene>
<evidence type="ECO:0000259" key="8">
    <source>
        <dbReference type="Pfam" id="PF02163"/>
    </source>
</evidence>
<proteinExistence type="inferred from homology"/>